<dbReference type="InterPro" id="IPR001509">
    <property type="entry name" value="Epimerase_deHydtase"/>
</dbReference>
<protein>
    <recommendedName>
        <fullName evidence="1">NAD-dependent epimerase/dehydratase domain-containing protein</fullName>
    </recommendedName>
</protein>
<dbReference type="Proteomes" id="UP000575898">
    <property type="component" value="Unassembled WGS sequence"/>
</dbReference>
<keyword evidence="3" id="KW-1185">Reference proteome</keyword>
<sequence length="324" mass="36316">MRVFLTGASGFVGRHLLQRLIADGHEVRALVRQPADAQALSQAGAKIVRGDLRDILPWAEAMNDCDCVIHAAALVATWGRWRDFERHNVIATQQLLDAAHYACIPRFLYLSSESVMQGDQPLLGVDESATTHAHLSDYGKSKHLAEQAVLAHSGHMQCIVLRPTFVWGVGCPALETITRRARRGGFIWVDEGRAAFEHIHVLNLVEAICLALQHGQHGDVMLVTDDEQHTVRDFFVPVLATLGAPLPKRSWRLDQLSGLVAGLERTWRTLHLPFPPPINRFELAFVSQPRRYNIQRARQILGYEPVISFREGVGALRNHRPDNR</sequence>
<dbReference type="Pfam" id="PF01370">
    <property type="entry name" value="Epimerase"/>
    <property type="match status" value="1"/>
</dbReference>
<gene>
    <name evidence="2" type="ORF">HNQ59_000284</name>
</gene>
<comment type="caution">
    <text evidence="2">The sequence shown here is derived from an EMBL/GenBank/DDBJ whole genome shotgun (WGS) entry which is preliminary data.</text>
</comment>
<dbReference type="AlphaFoldDB" id="A0A840MJZ6"/>
<accession>A0A840MJZ6</accession>
<reference evidence="2 3" key="1">
    <citation type="submission" date="2020-08" db="EMBL/GenBank/DDBJ databases">
        <title>Genomic Encyclopedia of Type Strains, Phase IV (KMG-IV): sequencing the most valuable type-strain genomes for metagenomic binning, comparative biology and taxonomic classification.</title>
        <authorList>
            <person name="Goeker M."/>
        </authorList>
    </citation>
    <scope>NUCLEOTIDE SEQUENCE [LARGE SCALE GENOMIC DNA]</scope>
    <source>
        <strain evidence="2 3">DSM 27165</strain>
    </source>
</reference>
<dbReference type="PANTHER" id="PTHR48079">
    <property type="entry name" value="PROTEIN YEEZ"/>
    <property type="match status" value="1"/>
</dbReference>
<dbReference type="PANTHER" id="PTHR48079:SF6">
    <property type="entry name" value="NAD(P)-BINDING DOMAIN-CONTAINING PROTEIN-RELATED"/>
    <property type="match status" value="1"/>
</dbReference>
<dbReference type="Gene3D" id="3.40.50.720">
    <property type="entry name" value="NAD(P)-binding Rossmann-like Domain"/>
    <property type="match status" value="1"/>
</dbReference>
<feature type="domain" description="NAD-dependent epimerase/dehydratase" evidence="1">
    <location>
        <begin position="3"/>
        <end position="221"/>
    </location>
</feature>
<dbReference type="GO" id="GO:0004029">
    <property type="term" value="F:aldehyde dehydrogenase (NAD+) activity"/>
    <property type="evidence" value="ECO:0007669"/>
    <property type="project" value="TreeGrafter"/>
</dbReference>
<proteinExistence type="predicted"/>
<dbReference type="GO" id="GO:0005737">
    <property type="term" value="C:cytoplasm"/>
    <property type="evidence" value="ECO:0007669"/>
    <property type="project" value="TreeGrafter"/>
</dbReference>
<dbReference type="InterPro" id="IPR036291">
    <property type="entry name" value="NAD(P)-bd_dom_sf"/>
</dbReference>
<evidence type="ECO:0000259" key="1">
    <source>
        <dbReference type="Pfam" id="PF01370"/>
    </source>
</evidence>
<organism evidence="2 3">
    <name type="scientific">Chitinivorax tropicus</name>
    <dbReference type="NCBI Taxonomy" id="714531"/>
    <lineage>
        <taxon>Bacteria</taxon>
        <taxon>Pseudomonadati</taxon>
        <taxon>Pseudomonadota</taxon>
        <taxon>Betaproteobacteria</taxon>
        <taxon>Chitinivorax</taxon>
    </lineage>
</organism>
<evidence type="ECO:0000313" key="2">
    <source>
        <dbReference type="EMBL" id="MBB5017022.1"/>
    </source>
</evidence>
<name>A0A840MJZ6_9PROT</name>
<dbReference type="SUPFAM" id="SSF51735">
    <property type="entry name" value="NAD(P)-binding Rossmann-fold domains"/>
    <property type="match status" value="1"/>
</dbReference>
<dbReference type="InterPro" id="IPR051783">
    <property type="entry name" value="NAD(P)-dependent_oxidoreduct"/>
</dbReference>
<evidence type="ECO:0000313" key="3">
    <source>
        <dbReference type="Proteomes" id="UP000575898"/>
    </source>
</evidence>
<dbReference type="RefSeq" id="WP_184034190.1">
    <property type="nucleotide sequence ID" value="NZ_JACHHY010000002.1"/>
</dbReference>
<dbReference type="EMBL" id="JACHHY010000002">
    <property type="protein sequence ID" value="MBB5017022.1"/>
    <property type="molecule type" value="Genomic_DNA"/>
</dbReference>